<dbReference type="HOGENOM" id="CLU_040940_3_1_11"/>
<keyword evidence="5" id="KW-0460">Magnesium</keyword>
<name>A0A075JK11_9MICO</name>
<evidence type="ECO:0000313" key="9">
    <source>
        <dbReference type="EMBL" id="AIF41662.1"/>
    </source>
</evidence>
<keyword evidence="3" id="KW-0479">Metal-binding</keyword>
<organism evidence="9 10">
    <name type="scientific">Dermacoccus nishinomiyaensis</name>
    <dbReference type="NCBI Taxonomy" id="1274"/>
    <lineage>
        <taxon>Bacteria</taxon>
        <taxon>Bacillati</taxon>
        <taxon>Actinomycetota</taxon>
        <taxon>Actinomycetes</taxon>
        <taxon>Micrococcales</taxon>
        <taxon>Dermacoccaceae</taxon>
        <taxon>Dermacoccus</taxon>
    </lineage>
</organism>
<dbReference type="InterPro" id="IPR000086">
    <property type="entry name" value="NUDIX_hydrolase_dom"/>
</dbReference>
<gene>
    <name evidence="9" type="ORF">HX89_12800</name>
</gene>
<dbReference type="AlphaFoldDB" id="A0A075JK11"/>
<keyword evidence="7" id="KW-0472">Membrane</keyword>
<comment type="cofactor">
    <cofactor evidence="2">
        <name>Mg(2+)</name>
        <dbReference type="ChEBI" id="CHEBI:18420"/>
    </cofactor>
</comment>
<dbReference type="PROSITE" id="PS51462">
    <property type="entry name" value="NUDIX"/>
    <property type="match status" value="1"/>
</dbReference>
<dbReference type="KEGG" id="dni:HX89_12800"/>
<dbReference type="GO" id="GO:0046872">
    <property type="term" value="F:metal ion binding"/>
    <property type="evidence" value="ECO:0007669"/>
    <property type="project" value="UniProtKB-KW"/>
</dbReference>
<dbReference type="PANTHER" id="PTHR12992">
    <property type="entry name" value="NUDIX HYDROLASE"/>
    <property type="match status" value="1"/>
</dbReference>
<protein>
    <submittedName>
        <fullName evidence="9">NUDIX hydrolase</fullName>
    </submittedName>
</protein>
<evidence type="ECO:0000256" key="2">
    <source>
        <dbReference type="ARBA" id="ARBA00001946"/>
    </source>
</evidence>
<dbReference type="GO" id="GO:0010945">
    <property type="term" value="F:coenzyme A diphosphatase activity"/>
    <property type="evidence" value="ECO:0007669"/>
    <property type="project" value="InterPro"/>
</dbReference>
<keyword evidence="6" id="KW-0464">Manganese</keyword>
<evidence type="ECO:0000256" key="4">
    <source>
        <dbReference type="ARBA" id="ARBA00022801"/>
    </source>
</evidence>
<reference evidence="9 10" key="1">
    <citation type="submission" date="2014-07" db="EMBL/GenBank/DDBJ databases">
        <title>Genome Sequencing of Dermacoccus nishinomiyaensis.</title>
        <authorList>
            <person name="Hong K.W."/>
            <person name="Chan K.G."/>
        </authorList>
    </citation>
    <scope>NUCLEOTIDE SEQUENCE [LARGE SCALE GENOMIC DNA]</scope>
    <source>
        <strain evidence="9 10">M25</strain>
    </source>
</reference>
<keyword evidence="10" id="KW-1185">Reference proteome</keyword>
<evidence type="ECO:0000256" key="5">
    <source>
        <dbReference type="ARBA" id="ARBA00022842"/>
    </source>
</evidence>
<sequence length="226" mass="23915">MTDAPEAPAWLHRVHELGSSDRLRGAWPSPEPGARESAVLILFGPTDGAMAGLESLDEQGGGVDVVLTQRADAMRTHAGQVSFPGGGVEPDDADAVATALREAHEEIGLSPAGVEVLGALAPVALTVTNFAVTPVLAWWQQPSPVAALDPIEVAHVARVRVSDLIDPANRHTATHPRGFAGPAFTVDGLYVWGFTAFLLDAVLTAAGLTRAWNTDDRRQVPQRFLR</sequence>
<keyword evidence="4 9" id="KW-0378">Hydrolase</keyword>
<dbReference type="EMBL" id="CP008889">
    <property type="protein sequence ID" value="AIF41662.1"/>
    <property type="molecule type" value="Genomic_DNA"/>
</dbReference>
<dbReference type="InterPro" id="IPR015797">
    <property type="entry name" value="NUDIX_hydrolase-like_dom_sf"/>
</dbReference>
<dbReference type="Proteomes" id="UP000027986">
    <property type="component" value="Chromosome"/>
</dbReference>
<dbReference type="InterPro" id="IPR045121">
    <property type="entry name" value="CoAse"/>
</dbReference>
<feature type="domain" description="Nudix hydrolase" evidence="8">
    <location>
        <begin position="33"/>
        <end position="185"/>
    </location>
</feature>
<feature type="transmembrane region" description="Helical" evidence="7">
    <location>
        <begin position="189"/>
        <end position="208"/>
    </location>
</feature>
<comment type="cofactor">
    <cofactor evidence="1">
        <name>Mn(2+)</name>
        <dbReference type="ChEBI" id="CHEBI:29035"/>
    </cofactor>
</comment>
<dbReference type="GeneID" id="41841934"/>
<accession>A0A075JK11</accession>
<dbReference type="Gene3D" id="3.90.79.10">
    <property type="entry name" value="Nucleoside Triphosphate Pyrophosphohydrolase"/>
    <property type="match status" value="1"/>
</dbReference>
<keyword evidence="7" id="KW-0812">Transmembrane</keyword>
<evidence type="ECO:0000256" key="3">
    <source>
        <dbReference type="ARBA" id="ARBA00022723"/>
    </source>
</evidence>
<dbReference type="RefSeq" id="WP_038569568.1">
    <property type="nucleotide sequence ID" value="NZ_CP008889.1"/>
</dbReference>
<dbReference type="Pfam" id="PF00293">
    <property type="entry name" value="NUDIX"/>
    <property type="match status" value="1"/>
</dbReference>
<evidence type="ECO:0000256" key="1">
    <source>
        <dbReference type="ARBA" id="ARBA00001936"/>
    </source>
</evidence>
<dbReference type="SUPFAM" id="SSF55811">
    <property type="entry name" value="Nudix"/>
    <property type="match status" value="1"/>
</dbReference>
<proteinExistence type="predicted"/>
<evidence type="ECO:0000259" key="8">
    <source>
        <dbReference type="PROSITE" id="PS51462"/>
    </source>
</evidence>
<dbReference type="eggNOG" id="COG0494">
    <property type="taxonomic scope" value="Bacteria"/>
</dbReference>
<evidence type="ECO:0000313" key="10">
    <source>
        <dbReference type="Proteomes" id="UP000027986"/>
    </source>
</evidence>
<evidence type="ECO:0000256" key="7">
    <source>
        <dbReference type="SAM" id="Phobius"/>
    </source>
</evidence>
<keyword evidence="7" id="KW-1133">Transmembrane helix</keyword>
<dbReference type="PANTHER" id="PTHR12992:SF11">
    <property type="entry name" value="MITOCHONDRIAL COENZYME A DIPHOSPHATASE NUDT8"/>
    <property type="match status" value="1"/>
</dbReference>
<evidence type="ECO:0000256" key="6">
    <source>
        <dbReference type="ARBA" id="ARBA00023211"/>
    </source>
</evidence>
<dbReference type="CDD" id="cd03426">
    <property type="entry name" value="NUDIX_CoAse_Nudt7"/>
    <property type="match status" value="1"/>
</dbReference>